<evidence type="ECO:0000313" key="2">
    <source>
        <dbReference type="EMBL" id="GBM26058.1"/>
    </source>
</evidence>
<dbReference type="OrthoDB" id="6434180at2759"/>
<proteinExistence type="predicted"/>
<comment type="caution">
    <text evidence="2">The sequence shown here is derived from an EMBL/GenBank/DDBJ whole genome shotgun (WGS) entry which is preliminary data.</text>
</comment>
<dbReference type="Proteomes" id="UP000499080">
    <property type="component" value="Unassembled WGS sequence"/>
</dbReference>
<accession>A0A4Y2EDC9</accession>
<feature type="compositionally biased region" description="Low complexity" evidence="1">
    <location>
        <begin position="370"/>
        <end position="381"/>
    </location>
</feature>
<reference evidence="2 3" key="1">
    <citation type="journal article" date="2019" name="Sci. Rep.">
        <title>Orb-weaving spider Araneus ventricosus genome elucidates the spidroin gene catalogue.</title>
        <authorList>
            <person name="Kono N."/>
            <person name="Nakamura H."/>
            <person name="Ohtoshi R."/>
            <person name="Moran D.A.P."/>
            <person name="Shinohara A."/>
            <person name="Yoshida Y."/>
            <person name="Fujiwara M."/>
            <person name="Mori M."/>
            <person name="Tomita M."/>
            <person name="Arakawa K."/>
        </authorList>
    </citation>
    <scope>NUCLEOTIDE SEQUENCE [LARGE SCALE GENOMIC DNA]</scope>
</reference>
<gene>
    <name evidence="2" type="ORF">AVEN_62020_1</name>
</gene>
<feature type="compositionally biased region" description="Acidic residues" evidence="1">
    <location>
        <begin position="359"/>
        <end position="368"/>
    </location>
</feature>
<keyword evidence="3" id="KW-1185">Reference proteome</keyword>
<dbReference type="EMBL" id="BGPR01000552">
    <property type="protein sequence ID" value="GBM26058.1"/>
    <property type="molecule type" value="Genomic_DNA"/>
</dbReference>
<organism evidence="2 3">
    <name type="scientific">Araneus ventricosus</name>
    <name type="common">Orbweaver spider</name>
    <name type="synonym">Epeira ventricosa</name>
    <dbReference type="NCBI Taxonomy" id="182803"/>
    <lineage>
        <taxon>Eukaryota</taxon>
        <taxon>Metazoa</taxon>
        <taxon>Ecdysozoa</taxon>
        <taxon>Arthropoda</taxon>
        <taxon>Chelicerata</taxon>
        <taxon>Arachnida</taxon>
        <taxon>Araneae</taxon>
        <taxon>Araneomorphae</taxon>
        <taxon>Entelegynae</taxon>
        <taxon>Araneoidea</taxon>
        <taxon>Araneidae</taxon>
        <taxon>Araneus</taxon>
    </lineage>
</organism>
<evidence type="ECO:0000313" key="3">
    <source>
        <dbReference type="Proteomes" id="UP000499080"/>
    </source>
</evidence>
<name>A0A4Y2EDC9_ARAVE</name>
<dbReference type="AlphaFoldDB" id="A0A4Y2EDC9"/>
<feature type="region of interest" description="Disordered" evidence="1">
    <location>
        <begin position="356"/>
        <end position="390"/>
    </location>
</feature>
<evidence type="ECO:0000256" key="1">
    <source>
        <dbReference type="SAM" id="MobiDB-lite"/>
    </source>
</evidence>
<feature type="region of interest" description="Disordered" evidence="1">
    <location>
        <begin position="531"/>
        <end position="551"/>
    </location>
</feature>
<sequence length="581" mass="64768">MMRIVSVPCVSIADKFLRNFYRSYRMFHLNSSLLSGSDPWDTNYARKYLQISEDQLEKINKILGRSKTEISEKTATGNDKTLENIEKQLTQQASSSTENILTTNTNISAKDNDNLKNQNYNSDIKSKQNPVVPLNEKELFLKNVSLSPLKKKHTSATYSLQRSSSLPDLCKKLLPAEVLSHSNSEEIYRKQIHSIEKDISSFKLAPLLTKNILNKTYTVPGVSDDCLNHNKLLEISHKSFSRPLENPNRPSKQKFKTLDYSILNHKYLKDTETSVTTSDTVPLFSNGTVQTTLKQEPSLFEKKLLLLEKRLSPSKEMSPPPFNSKLINIENLNSKKNLKSSQIPAPADEVVTAVASSESVEDLPDEIENSSVSKSYKSFESQDNSQSINEKSDALKNTFKSAQDRTGDASKTAACNFESFLSPPLPCAQPVPTEVLSLSQPIPSQKLVELNTPSESQNASSPVPCGQLLPTEVPSLSQPILSQKSARLNTPSKSQNAELAGKIMAPEKPSDTFSVFSANVNEKVSDLASDKELGTKRKRKSRSEKSSKKLDVKKLKRTDIQFSSAQIKSMIEIMKIFHAEC</sequence>
<protein>
    <submittedName>
        <fullName evidence="2">Uncharacterized protein</fullName>
    </submittedName>
</protein>